<dbReference type="GO" id="GO:0071555">
    <property type="term" value="P:cell wall organization"/>
    <property type="evidence" value="ECO:0007669"/>
    <property type="project" value="TreeGrafter"/>
</dbReference>
<evidence type="ECO:0000256" key="5">
    <source>
        <dbReference type="ARBA" id="ARBA00022989"/>
    </source>
</evidence>
<evidence type="ECO:0000256" key="3">
    <source>
        <dbReference type="ARBA" id="ARBA00022679"/>
    </source>
</evidence>
<dbReference type="GO" id="GO:0005886">
    <property type="term" value="C:plasma membrane"/>
    <property type="evidence" value="ECO:0007669"/>
    <property type="project" value="UniProtKB-SubCell"/>
</dbReference>
<dbReference type="GO" id="GO:0044038">
    <property type="term" value="P:cell wall macromolecule biosynthetic process"/>
    <property type="evidence" value="ECO:0007669"/>
    <property type="project" value="TreeGrafter"/>
</dbReference>
<feature type="transmembrane region" description="Helical" evidence="7">
    <location>
        <begin position="117"/>
        <end position="137"/>
    </location>
</feature>
<dbReference type="InterPro" id="IPR000715">
    <property type="entry name" value="Glycosyl_transferase_4"/>
</dbReference>
<name>A0A0H4T6B3_9ARCH</name>
<organism evidence="8">
    <name type="scientific">uncultured archaeon Rifle_16ft_4_minimus_37913</name>
    <dbReference type="NCBI Taxonomy" id="1665152"/>
    <lineage>
        <taxon>Archaea</taxon>
        <taxon>environmental samples</taxon>
    </lineage>
</organism>
<keyword evidence="5 7" id="KW-1133">Transmembrane helix</keyword>
<dbReference type="AlphaFoldDB" id="A0A0H4T6B3"/>
<dbReference type="PANTHER" id="PTHR22926">
    <property type="entry name" value="PHOSPHO-N-ACETYLMURAMOYL-PENTAPEPTIDE-TRANSFERASE"/>
    <property type="match status" value="1"/>
</dbReference>
<protein>
    <submittedName>
        <fullName evidence="8">Glycosyl transferase family protein, UDP-N-acetylglucosamine--dolichyl-phosphate N-acetylglucosaminephosphotransferase</fullName>
        <ecNumber evidence="8">2.7.8.15</ecNumber>
    </submittedName>
</protein>
<dbReference type="PANTHER" id="PTHR22926:SF3">
    <property type="entry name" value="UNDECAPRENYL-PHOSPHATE ALPHA-N-ACETYLGLUCOSAMINYL 1-PHOSPHATE TRANSFERASE"/>
    <property type="match status" value="1"/>
</dbReference>
<evidence type="ECO:0000313" key="8">
    <source>
        <dbReference type="EMBL" id="AKQ03298.1"/>
    </source>
</evidence>
<evidence type="ECO:0000256" key="2">
    <source>
        <dbReference type="ARBA" id="ARBA00022475"/>
    </source>
</evidence>
<proteinExistence type="predicted"/>
<feature type="transmembrane region" description="Helical" evidence="7">
    <location>
        <begin position="182"/>
        <end position="212"/>
    </location>
</feature>
<dbReference type="GO" id="GO:0003975">
    <property type="term" value="F:UDP-N-acetylglucosamine-dolichyl-phosphate N-acetylglucosaminephosphotransferase activity"/>
    <property type="evidence" value="ECO:0007669"/>
    <property type="project" value="UniProtKB-EC"/>
</dbReference>
<feature type="transmembrane region" description="Helical" evidence="7">
    <location>
        <begin position="6"/>
        <end position="25"/>
    </location>
</feature>
<feature type="transmembrane region" description="Helical" evidence="7">
    <location>
        <begin position="232"/>
        <end position="260"/>
    </location>
</feature>
<evidence type="ECO:0000256" key="4">
    <source>
        <dbReference type="ARBA" id="ARBA00022692"/>
    </source>
</evidence>
<dbReference type="Pfam" id="PF00953">
    <property type="entry name" value="Glycos_transf_4"/>
    <property type="match status" value="1"/>
</dbReference>
<keyword evidence="3 8" id="KW-0808">Transferase</keyword>
<feature type="transmembrane region" description="Helical" evidence="7">
    <location>
        <begin position="80"/>
        <end position="105"/>
    </location>
</feature>
<reference evidence="8" key="1">
    <citation type="journal article" date="2015" name="ISME J.">
        <title>Aquifer environment selects for microbial species cohorts in sediment and groundwater.</title>
        <authorList>
            <person name="Hug L.A."/>
            <person name="Thomas B.C."/>
            <person name="Brown C.T."/>
            <person name="Frischkorn K.R."/>
            <person name="Williams K.H."/>
            <person name="Tringe S.G."/>
            <person name="Banfield J.F."/>
        </authorList>
    </citation>
    <scope>NUCLEOTIDE SEQUENCE</scope>
</reference>
<keyword evidence="4 7" id="KW-0812">Transmembrane</keyword>
<feature type="transmembrane region" description="Helical" evidence="7">
    <location>
        <begin position="316"/>
        <end position="335"/>
    </location>
</feature>
<evidence type="ECO:0000256" key="1">
    <source>
        <dbReference type="ARBA" id="ARBA00004651"/>
    </source>
</evidence>
<dbReference type="EC" id="2.7.8.15" evidence="8"/>
<dbReference type="EMBL" id="KT007010">
    <property type="protein sequence ID" value="AKQ03298.1"/>
    <property type="molecule type" value="Genomic_DNA"/>
</dbReference>
<feature type="transmembrane region" description="Helical" evidence="7">
    <location>
        <begin position="149"/>
        <end position="170"/>
    </location>
</feature>
<comment type="subcellular location">
    <subcellularLocation>
        <location evidence="1">Cell membrane</location>
        <topology evidence="1">Multi-pass membrane protein</topology>
    </subcellularLocation>
</comment>
<keyword evidence="6 7" id="KW-0472">Membrane</keyword>
<keyword evidence="2" id="KW-1003">Cell membrane</keyword>
<evidence type="ECO:0000256" key="6">
    <source>
        <dbReference type="ARBA" id="ARBA00023136"/>
    </source>
</evidence>
<evidence type="ECO:0000256" key="7">
    <source>
        <dbReference type="SAM" id="Phobius"/>
    </source>
</evidence>
<accession>A0A0H4T6B3</accession>
<sequence length="336" mass="37037">MVNVLLLLSLAISFFLTFFTLPFWIRKAKGVGLVWEDMNKPGHPKNVAGSGGIVVVIAFVIGILYYVAVRTFIFEDINSVSLEIFSLLSVVLILAIVGIIDDMFGWRNKGLSRRSRIFLAFVASVPLVVINAGSSMVNVPFFGNMDLGILYPLVLIPIGIAGATTTYNFLAGFNGLEAGQGILILGFLSYVAYITGSAWLALIGLIMVASLVGFLYYNKYPAKVFPGDSLTWSIGALIAGMAILGSFEKIAIFIFTPYIIETVLKSRGKLVKHSFAKPNKDGSLEMPFKKIYGLEHAAIYVLKRLKPSKKVYERDVVYLIHGFQIFMIILAFFIFL</sequence>
<feature type="transmembrane region" description="Helical" evidence="7">
    <location>
        <begin position="46"/>
        <end position="68"/>
    </location>
</feature>